<dbReference type="EMBL" id="AQFL01000027">
    <property type="protein sequence ID" value="EOR03422.1"/>
    <property type="molecule type" value="Genomic_DNA"/>
</dbReference>
<evidence type="ECO:0008006" key="4">
    <source>
        <dbReference type="Google" id="ProtNLM"/>
    </source>
</evidence>
<accession>R9AMF4</accession>
<comment type="caution">
    <text evidence="2">The sequence shown here is derived from an EMBL/GenBank/DDBJ whole genome shotgun (WGS) entry which is preliminary data.</text>
</comment>
<feature type="chain" id="PRO_5004470613" description="GH26 domain-containing protein" evidence="1">
    <location>
        <begin position="20"/>
        <end position="329"/>
    </location>
</feature>
<feature type="signal peptide" evidence="1">
    <location>
        <begin position="1"/>
        <end position="19"/>
    </location>
</feature>
<evidence type="ECO:0000313" key="3">
    <source>
        <dbReference type="Proteomes" id="UP000016203"/>
    </source>
</evidence>
<dbReference type="OrthoDB" id="9429513at2"/>
<reference evidence="2 3" key="1">
    <citation type="submission" date="2013-03" db="EMBL/GenBank/DDBJ databases">
        <title>The Genome Sequence of Acinetobacter sp. CIP 110321.</title>
        <authorList>
            <consortium name="The Broad Institute Genome Sequencing Platform"/>
            <consortium name="The Broad Institute Genome Sequencing Center for Infectious Disease"/>
            <person name="Cerqueira G."/>
            <person name="Feldgarden M."/>
            <person name="Courvalin P."/>
            <person name="Perichon B."/>
            <person name="Grillot-Courvalin C."/>
            <person name="Clermont D."/>
            <person name="Rocha E."/>
            <person name="Yoon E.-J."/>
            <person name="Nemec A."/>
            <person name="Walker B."/>
            <person name="Young S.K."/>
            <person name="Zeng Q."/>
            <person name="Gargeya S."/>
            <person name="Fitzgerald M."/>
            <person name="Haas B."/>
            <person name="Abouelleil A."/>
            <person name="Alvarado L."/>
            <person name="Arachchi H.M."/>
            <person name="Berlin A.M."/>
            <person name="Chapman S.B."/>
            <person name="Dewar J."/>
            <person name="Goldberg J."/>
            <person name="Griggs A."/>
            <person name="Gujja S."/>
            <person name="Hansen M."/>
            <person name="Howarth C."/>
            <person name="Imamovic A."/>
            <person name="Larimer J."/>
            <person name="McCowan C."/>
            <person name="Murphy C."/>
            <person name="Neiman D."/>
            <person name="Pearson M."/>
            <person name="Priest M."/>
            <person name="Roberts A."/>
            <person name="Saif S."/>
            <person name="Shea T."/>
            <person name="Sisk P."/>
            <person name="Sykes S."/>
            <person name="Wortman J."/>
            <person name="Nusbaum C."/>
            <person name="Birren B."/>
        </authorList>
    </citation>
    <scope>NUCLEOTIDE SEQUENCE [LARGE SCALE GENOMIC DNA]</scope>
    <source>
        <strain evidence="2 3">CIP 110321</strain>
    </source>
</reference>
<keyword evidence="1" id="KW-0732">Signal</keyword>
<dbReference type="AlphaFoldDB" id="R9AMF4"/>
<name>R9AMF4_9GAMM</name>
<dbReference type="Proteomes" id="UP000016203">
    <property type="component" value="Unassembled WGS sequence"/>
</dbReference>
<evidence type="ECO:0000256" key="1">
    <source>
        <dbReference type="SAM" id="SignalP"/>
    </source>
</evidence>
<sequence>MKYSLFIPLSLLVCSYANAEISSFFLDVKQMDRYGEKNRLDTLNNICQNKGNHNLVIINEFNSDGTLNEKLLNQVQPYYKCFDNIFFSVDSKKWNRNSNDWKDTKYYNAIIDQNFVNDNIKYALKNAQNIKKKYPNLDFNWYISYEANLNYFADDRIKDGYKYYLKNLSESLYKTKKTQILWSPAFWMPYNKLSDNQKNKLTNNLNDLFKNTPKITWLHFQDFLGQTSSISCTASSCLNSSIKNRNFSSESDECSNTKGNYSILRNSIKNTNIKDLKVNMELFMLNKNSNNSYVPTPKEIINERAQCYLDNNIPIGISFEMLYWKNVNQ</sequence>
<dbReference type="PATRIC" id="fig|1217699.3.peg.3452"/>
<gene>
    <name evidence="2" type="ORF">F896_03534</name>
</gene>
<dbReference type="HOGENOM" id="CLU_843667_0_0_6"/>
<evidence type="ECO:0000313" key="2">
    <source>
        <dbReference type="EMBL" id="EOR03422.1"/>
    </source>
</evidence>
<organism evidence="2 3">
    <name type="scientific">Acinetobacter genomosp. 15BJ</name>
    <dbReference type="NCBI Taxonomy" id="106651"/>
    <lineage>
        <taxon>Bacteria</taxon>
        <taxon>Pseudomonadati</taxon>
        <taxon>Pseudomonadota</taxon>
        <taxon>Gammaproteobacteria</taxon>
        <taxon>Moraxellales</taxon>
        <taxon>Moraxellaceae</taxon>
        <taxon>Acinetobacter</taxon>
    </lineage>
</organism>
<proteinExistence type="predicted"/>
<dbReference type="RefSeq" id="WP_016164886.1">
    <property type="nucleotide sequence ID" value="NZ_JAKZGC010000009.1"/>
</dbReference>
<protein>
    <recommendedName>
        <fullName evidence="4">GH26 domain-containing protein</fullName>
    </recommendedName>
</protein>